<accession>A0A8T0KUX4</accession>
<reference evidence="1 2" key="1">
    <citation type="submission" date="2020-05" db="EMBL/GenBank/DDBJ databases">
        <title>Vigna angularis (adzuki bean) Var. LongXiaoDou No. 4 denovo assembly.</title>
        <authorList>
            <person name="Xiang H."/>
        </authorList>
    </citation>
    <scope>NUCLEOTIDE SEQUENCE [LARGE SCALE GENOMIC DNA]</scope>
    <source>
        <tissue evidence="1">Leaf</tissue>
    </source>
</reference>
<protein>
    <submittedName>
        <fullName evidence="1">Protein SAR DEFICIENT 4</fullName>
    </submittedName>
</protein>
<dbReference type="AlphaFoldDB" id="A0A8T0KUX4"/>
<dbReference type="Gene3D" id="3.40.50.720">
    <property type="entry name" value="NAD(P)-binding Rossmann-like Domain"/>
    <property type="match status" value="1"/>
</dbReference>
<dbReference type="Proteomes" id="UP000743370">
    <property type="component" value="Unassembled WGS sequence"/>
</dbReference>
<name>A0A8T0KUX4_PHAAN</name>
<organism evidence="1 2">
    <name type="scientific">Phaseolus angularis</name>
    <name type="common">Azuki bean</name>
    <name type="synonym">Vigna angularis</name>
    <dbReference type="NCBI Taxonomy" id="3914"/>
    <lineage>
        <taxon>Eukaryota</taxon>
        <taxon>Viridiplantae</taxon>
        <taxon>Streptophyta</taxon>
        <taxon>Embryophyta</taxon>
        <taxon>Tracheophyta</taxon>
        <taxon>Spermatophyta</taxon>
        <taxon>Magnoliopsida</taxon>
        <taxon>eudicotyledons</taxon>
        <taxon>Gunneridae</taxon>
        <taxon>Pentapetalae</taxon>
        <taxon>rosids</taxon>
        <taxon>fabids</taxon>
        <taxon>Fabales</taxon>
        <taxon>Fabaceae</taxon>
        <taxon>Papilionoideae</taxon>
        <taxon>50 kb inversion clade</taxon>
        <taxon>NPAAA clade</taxon>
        <taxon>indigoferoid/millettioid clade</taxon>
        <taxon>Phaseoleae</taxon>
        <taxon>Vigna</taxon>
    </lineage>
</organism>
<evidence type="ECO:0000313" key="2">
    <source>
        <dbReference type="Proteomes" id="UP000743370"/>
    </source>
</evidence>
<proteinExistence type="predicted"/>
<comment type="caution">
    <text evidence="1">The sequence shown here is derived from an EMBL/GenBank/DDBJ whole genome shotgun (WGS) entry which is preliminary data.</text>
</comment>
<sequence>MQYRHPPYSDKPLLIRIPSSLNHSPNHNSPTLPSLLFFFPSPHALLVLFPVSPLCWRQTLASMGALVPHLIKAHLFAVLSLRKIEGHSELCHEFRETHCEGGEVHHLDLVGSFKPLMMECDDDAIRRGMMFVDNEATIVDARELVGAFERWAIKKMRFEGIGMVLKQYRN</sequence>
<evidence type="ECO:0000313" key="1">
    <source>
        <dbReference type="EMBL" id="KAG2403737.1"/>
    </source>
</evidence>
<gene>
    <name evidence="1" type="ORF">HKW66_Vig0106570</name>
</gene>
<dbReference type="EMBL" id="JABFOF010000002">
    <property type="protein sequence ID" value="KAG2403737.1"/>
    <property type="molecule type" value="Genomic_DNA"/>
</dbReference>